<dbReference type="SUPFAM" id="SSF51695">
    <property type="entry name" value="PLC-like phosphodiesterases"/>
    <property type="match status" value="1"/>
</dbReference>
<dbReference type="EMBL" id="CAJPEV010002783">
    <property type="protein sequence ID" value="CAG0898032.1"/>
    <property type="molecule type" value="Genomic_DNA"/>
</dbReference>
<dbReference type="Proteomes" id="UP000677054">
    <property type="component" value="Unassembled WGS sequence"/>
</dbReference>
<dbReference type="Gene3D" id="3.20.20.190">
    <property type="entry name" value="Phosphatidylinositol (PI) phosphodiesterase"/>
    <property type="match status" value="1"/>
</dbReference>
<proteinExistence type="predicted"/>
<keyword evidence="2" id="KW-1185">Reference proteome</keyword>
<evidence type="ECO:0000313" key="2">
    <source>
        <dbReference type="Proteomes" id="UP000677054"/>
    </source>
</evidence>
<dbReference type="GO" id="GO:0006629">
    <property type="term" value="P:lipid metabolic process"/>
    <property type="evidence" value="ECO:0007669"/>
    <property type="project" value="InterPro"/>
</dbReference>
<protein>
    <submittedName>
        <fullName evidence="1">Uncharacterized protein</fullName>
    </submittedName>
</protein>
<organism evidence="1">
    <name type="scientific">Darwinula stevensoni</name>
    <dbReference type="NCBI Taxonomy" id="69355"/>
    <lineage>
        <taxon>Eukaryota</taxon>
        <taxon>Metazoa</taxon>
        <taxon>Ecdysozoa</taxon>
        <taxon>Arthropoda</taxon>
        <taxon>Crustacea</taxon>
        <taxon>Oligostraca</taxon>
        <taxon>Ostracoda</taxon>
        <taxon>Podocopa</taxon>
        <taxon>Podocopida</taxon>
        <taxon>Darwinulocopina</taxon>
        <taxon>Darwinuloidea</taxon>
        <taxon>Darwinulidae</taxon>
        <taxon>Darwinula</taxon>
    </lineage>
</organism>
<dbReference type="AlphaFoldDB" id="A0A7R9FPJ2"/>
<evidence type="ECO:0000313" key="1">
    <source>
        <dbReference type="EMBL" id="CAD7250314.1"/>
    </source>
</evidence>
<dbReference type="EMBL" id="LR902300">
    <property type="protein sequence ID" value="CAD7250314.1"/>
    <property type="molecule type" value="Genomic_DNA"/>
</dbReference>
<gene>
    <name evidence="1" type="ORF">DSTB1V02_LOCUS10094</name>
</gene>
<dbReference type="InterPro" id="IPR017946">
    <property type="entry name" value="PLC-like_Pdiesterase_TIM-brl"/>
</dbReference>
<reference evidence="1" key="1">
    <citation type="submission" date="2020-11" db="EMBL/GenBank/DDBJ databases">
        <authorList>
            <person name="Tran Van P."/>
        </authorList>
    </citation>
    <scope>NUCLEOTIDE SEQUENCE</scope>
</reference>
<accession>A0A7R9FPJ2</accession>
<sequence>MSFTSDLSWKEAPGPDLTPCVRRTIERTGRLGRLFAIRWCQTQDAGLAEQLELGVSSVAGVSFVLPRSSGRHGAGSSRDIDLEARAIGLGSHDSFTSDLSWKEAPGPDLTPCVRRTIERTGRLGRLFAIRWCQTQDAGLAEQLELGVRCEFLGFSELTTGR</sequence>
<name>A0A7R9FPJ2_9CRUS</name>
<dbReference type="GO" id="GO:0008081">
    <property type="term" value="F:phosphoric diester hydrolase activity"/>
    <property type="evidence" value="ECO:0007669"/>
    <property type="project" value="InterPro"/>
</dbReference>